<comment type="caution">
    <text evidence="1">The sequence shown here is derived from an EMBL/GenBank/DDBJ whole genome shotgun (WGS) entry which is preliminary data.</text>
</comment>
<gene>
    <name evidence="1" type="ORF">R77560_04438</name>
</gene>
<proteinExistence type="predicted"/>
<sequence>MDYFANESQVLRVGDFEFANRTDRITIGGGDITRDEDGLKTLRALAEQLRQIEAALTVDRDKGQLPKKIAIKADTSEANPFN</sequence>
<name>A0AAD2BUB7_9RALS</name>
<dbReference type="Proteomes" id="UP001189756">
    <property type="component" value="Unassembled WGS sequence"/>
</dbReference>
<reference evidence="1" key="1">
    <citation type="submission" date="2023-07" db="EMBL/GenBank/DDBJ databases">
        <authorList>
            <person name="Peeters C."/>
        </authorList>
    </citation>
    <scope>NUCLEOTIDE SEQUENCE</scope>
    <source>
        <strain evidence="1">R-77560</strain>
    </source>
</reference>
<organism evidence="1 2">
    <name type="scientific">Ralstonia thomasii</name>
    <dbReference type="NCBI Taxonomy" id="3058596"/>
    <lineage>
        <taxon>Bacteria</taxon>
        <taxon>Pseudomonadati</taxon>
        <taxon>Pseudomonadota</taxon>
        <taxon>Betaproteobacteria</taxon>
        <taxon>Burkholderiales</taxon>
        <taxon>Burkholderiaceae</taxon>
        <taxon>Ralstonia</taxon>
    </lineage>
</organism>
<dbReference type="AlphaFoldDB" id="A0AAD2BUB7"/>
<protein>
    <submittedName>
        <fullName evidence="1">Uncharacterized protein</fullName>
    </submittedName>
</protein>
<dbReference type="EMBL" id="CATZAZ010000015">
    <property type="protein sequence ID" value="CAJ0806540.1"/>
    <property type="molecule type" value="Genomic_DNA"/>
</dbReference>
<evidence type="ECO:0000313" key="1">
    <source>
        <dbReference type="EMBL" id="CAJ0806540.1"/>
    </source>
</evidence>
<evidence type="ECO:0000313" key="2">
    <source>
        <dbReference type="Proteomes" id="UP001189756"/>
    </source>
</evidence>
<dbReference type="RefSeq" id="WP_024542477.1">
    <property type="nucleotide sequence ID" value="NZ_CATZAZ010000015.1"/>
</dbReference>
<accession>A0AAD2BUB7</accession>
<dbReference type="GeneID" id="34794346"/>